<feature type="region of interest" description="Disordered" evidence="1">
    <location>
        <begin position="25"/>
        <end position="186"/>
    </location>
</feature>
<feature type="region of interest" description="Disordered" evidence="1">
    <location>
        <begin position="441"/>
        <end position="483"/>
    </location>
</feature>
<proteinExistence type="predicted"/>
<dbReference type="Proteomes" id="UP000613740">
    <property type="component" value="Unassembled WGS sequence"/>
</dbReference>
<organism evidence="2 3">
    <name type="scientific">Chlamydomonas schloesseri</name>
    <dbReference type="NCBI Taxonomy" id="2026947"/>
    <lineage>
        <taxon>Eukaryota</taxon>
        <taxon>Viridiplantae</taxon>
        <taxon>Chlorophyta</taxon>
        <taxon>core chlorophytes</taxon>
        <taxon>Chlorophyceae</taxon>
        <taxon>CS clade</taxon>
        <taxon>Chlamydomonadales</taxon>
        <taxon>Chlamydomonadaceae</taxon>
        <taxon>Chlamydomonas</taxon>
    </lineage>
</organism>
<keyword evidence="3" id="KW-1185">Reference proteome</keyword>
<feature type="compositionally biased region" description="Low complexity" evidence="1">
    <location>
        <begin position="52"/>
        <end position="68"/>
    </location>
</feature>
<feature type="region of interest" description="Disordered" evidence="1">
    <location>
        <begin position="324"/>
        <end position="376"/>
    </location>
</feature>
<protein>
    <submittedName>
        <fullName evidence="2">Uncharacterized protein</fullName>
    </submittedName>
</protein>
<gene>
    <name evidence="2" type="ORF">HYH02_012381</name>
</gene>
<comment type="caution">
    <text evidence="2">The sequence shown here is derived from an EMBL/GenBank/DDBJ whole genome shotgun (WGS) entry which is preliminary data.</text>
</comment>
<name>A0A835W391_9CHLO</name>
<evidence type="ECO:0000313" key="2">
    <source>
        <dbReference type="EMBL" id="KAG2434366.1"/>
    </source>
</evidence>
<feature type="compositionally biased region" description="Low complexity" evidence="1">
    <location>
        <begin position="355"/>
        <end position="373"/>
    </location>
</feature>
<feature type="compositionally biased region" description="Polar residues" evidence="1">
    <location>
        <begin position="169"/>
        <end position="179"/>
    </location>
</feature>
<feature type="compositionally biased region" description="Acidic residues" evidence="1">
    <location>
        <begin position="336"/>
        <end position="350"/>
    </location>
</feature>
<dbReference type="EMBL" id="JAEHOD010000058">
    <property type="protein sequence ID" value="KAG2434366.1"/>
    <property type="molecule type" value="Genomic_DNA"/>
</dbReference>
<accession>A0A835W391</accession>
<dbReference type="AlphaFoldDB" id="A0A835W391"/>
<feature type="compositionally biased region" description="Low complexity" evidence="1">
    <location>
        <begin position="441"/>
        <end position="459"/>
    </location>
</feature>
<evidence type="ECO:0000256" key="1">
    <source>
        <dbReference type="SAM" id="MobiDB-lite"/>
    </source>
</evidence>
<reference evidence="2" key="1">
    <citation type="journal article" date="2020" name="bioRxiv">
        <title>Comparative genomics of Chlamydomonas.</title>
        <authorList>
            <person name="Craig R.J."/>
            <person name="Hasan A.R."/>
            <person name="Ness R.W."/>
            <person name="Keightley P.D."/>
        </authorList>
    </citation>
    <scope>NUCLEOTIDE SEQUENCE</scope>
    <source>
        <strain evidence="2">CCAP 11/173</strain>
    </source>
</reference>
<feature type="compositionally biased region" description="Low complexity" evidence="1">
    <location>
        <begin position="85"/>
        <end position="104"/>
    </location>
</feature>
<dbReference type="OrthoDB" id="552884at2759"/>
<evidence type="ECO:0000313" key="3">
    <source>
        <dbReference type="Proteomes" id="UP000613740"/>
    </source>
</evidence>
<sequence length="693" mass="68522">MVQVHEVIADLATEYERSRRFLSDLEESLKQRPAPPPLRADRIDEDADFQCPAAPADGGDGSDASSSSSDDEDDAELATEREETAAPTKAKSSKIASKLKSIFSRGSSQKPRPAASAAPASIGGGDVTARSGGARRPSIVNIGLHGGSCDPPTACGEDTSPCPRPSMLGRTTSLQQPHSSAAAGRGHTLLHHSTSSNAFPLRRSSLDLYSSSAAAQQAAAALVSGRVSMEGNCWGMPLSCNGGGGGGYGGGGGGPVEPAAAQYPARRVSGVLSRTSSLRAVPMHAAAGAAGADMLMAGTAGSDGHGHLPPLVSAASERRPHLLRLEEDGPGHGGSDLEEEQQEEQDDEEGGTGKPACAYPAQQSSPSQHAAAAGLHRASFTHRRPITSDGMGEMGAPAGAAFAAATSTLGALRTASSMRHNALLTGAGSASHRALMVAAASGAADEDGGSSSPHSGPHGAVVPAAWPADGASTARGGHTPLAGTRSCRTLQTCSQQQAQAQQLGSSGGSGPAPPPCAVAAMLHSQSMRARPGGSMPLSSGLLLFTSPSGALGTAPNSNRNSMSQQVAHLPDITTTSTPTSLQGGVAGAGAGLSAPGCGGSSSAALGRADSARRFSMGQYGACGAPLAHAVSSGLAHTSSGCFGGAGSQGGGGTAGAAGAAGPLRADSSRRLSSGHAALVPTGSSGFQGTMHLI</sequence>